<dbReference type="Gene3D" id="3.50.50.60">
    <property type="entry name" value="FAD/NAD(P)-binding domain"/>
    <property type="match status" value="1"/>
</dbReference>
<dbReference type="SUPFAM" id="SSF51905">
    <property type="entry name" value="FAD/NAD(P)-binding domain"/>
    <property type="match status" value="1"/>
</dbReference>
<dbReference type="PRINTS" id="PR00469">
    <property type="entry name" value="PNDRDTASEII"/>
</dbReference>
<keyword evidence="5" id="KW-1185">Reference proteome</keyword>
<dbReference type="AlphaFoldDB" id="A0A1G7RWM7"/>
<feature type="domain" description="FAD-dependent oxidoreductase 2 FAD-binding" evidence="3">
    <location>
        <begin position="6"/>
        <end position="39"/>
    </location>
</feature>
<dbReference type="InterPro" id="IPR036188">
    <property type="entry name" value="FAD/NAD-bd_sf"/>
</dbReference>
<dbReference type="RefSeq" id="WP_092694704.1">
    <property type="nucleotide sequence ID" value="NZ_FNBK01000016.1"/>
</dbReference>
<evidence type="ECO:0000259" key="3">
    <source>
        <dbReference type="Pfam" id="PF00890"/>
    </source>
</evidence>
<dbReference type="EMBL" id="FNBK01000016">
    <property type="protein sequence ID" value="SDG15142.1"/>
    <property type="molecule type" value="Genomic_DNA"/>
</dbReference>
<reference evidence="5" key="1">
    <citation type="submission" date="2016-10" db="EMBL/GenBank/DDBJ databases">
        <authorList>
            <person name="Varghese N."/>
            <person name="Submissions S."/>
        </authorList>
    </citation>
    <scope>NUCLEOTIDE SEQUENCE [LARGE SCALE GENOMIC DNA]</scope>
    <source>
        <strain evidence="5">IBRC-M 10760</strain>
    </source>
</reference>
<accession>A0A1G7RWM7</accession>
<evidence type="ECO:0000313" key="4">
    <source>
        <dbReference type="EMBL" id="SDG15142.1"/>
    </source>
</evidence>
<dbReference type="Pfam" id="PF00890">
    <property type="entry name" value="FAD_binding_2"/>
    <property type="match status" value="1"/>
</dbReference>
<dbReference type="InterPro" id="IPR050097">
    <property type="entry name" value="Ferredoxin-NADP_redctase_2"/>
</dbReference>
<evidence type="ECO:0000313" key="5">
    <source>
        <dbReference type="Proteomes" id="UP000199076"/>
    </source>
</evidence>
<evidence type="ECO:0000256" key="1">
    <source>
        <dbReference type="ARBA" id="ARBA00022630"/>
    </source>
</evidence>
<dbReference type="Proteomes" id="UP000199076">
    <property type="component" value="Unassembled WGS sequence"/>
</dbReference>
<dbReference type="GO" id="GO:0016491">
    <property type="term" value="F:oxidoreductase activity"/>
    <property type="evidence" value="ECO:0007669"/>
    <property type="project" value="UniProtKB-KW"/>
</dbReference>
<name>A0A1G7RWM7_9EURY</name>
<keyword evidence="2" id="KW-0560">Oxidoreductase</keyword>
<protein>
    <submittedName>
        <fullName evidence="4">FAD binding domain-containing protein</fullName>
    </submittedName>
</protein>
<organism evidence="4 5">
    <name type="scientific">Halorientalis regularis</name>
    <dbReference type="NCBI Taxonomy" id="660518"/>
    <lineage>
        <taxon>Archaea</taxon>
        <taxon>Methanobacteriati</taxon>
        <taxon>Methanobacteriota</taxon>
        <taxon>Stenosarchaea group</taxon>
        <taxon>Halobacteria</taxon>
        <taxon>Halobacteriales</taxon>
        <taxon>Haloarculaceae</taxon>
        <taxon>Halorientalis</taxon>
    </lineage>
</organism>
<gene>
    <name evidence="4" type="ORF">SAMN05216218_11662</name>
</gene>
<dbReference type="PANTHER" id="PTHR48105">
    <property type="entry name" value="THIOREDOXIN REDUCTASE 1-RELATED-RELATED"/>
    <property type="match status" value="1"/>
</dbReference>
<dbReference type="STRING" id="660518.SAMN05216218_11662"/>
<dbReference type="OrthoDB" id="168847at2157"/>
<keyword evidence="1" id="KW-0285">Flavoprotein</keyword>
<dbReference type="InterPro" id="IPR003953">
    <property type="entry name" value="FAD-dep_OxRdtase_2_FAD-bd"/>
</dbReference>
<proteinExistence type="predicted"/>
<sequence length="233" mass="25479">MTESYDIAIVGGGPAGCSAGVFCSRAGLDTVVVTNDRSTLRKSAFVENYLGFPLGIEPRALLELVETHAREAGCSLVDGTVKSAETDGNGIVLHLGERSILAERILAASWSDSTYLNELGVRTETESSGSVSVVQTDERGETNVDDVYAAGRLTDTHHQAIVNAGDGARVALEIIEELDTEFYNDWIALEGYYESYDREVPVGVKEIDHDERRNRIERATDFMSSFFETDRSE</sequence>
<evidence type="ECO:0000256" key="2">
    <source>
        <dbReference type="ARBA" id="ARBA00023002"/>
    </source>
</evidence>